<organism evidence="9 10">
    <name type="scientific">Staphylococcus condimenti</name>
    <dbReference type="NCBI Taxonomy" id="70255"/>
    <lineage>
        <taxon>Bacteria</taxon>
        <taxon>Bacillati</taxon>
        <taxon>Bacillota</taxon>
        <taxon>Bacilli</taxon>
        <taxon>Bacillales</taxon>
        <taxon>Staphylococcaceae</taxon>
        <taxon>Staphylococcus</taxon>
    </lineage>
</organism>
<dbReference type="InterPro" id="IPR014719">
    <property type="entry name" value="Ribosomal_bL12_C/ClpS-like"/>
</dbReference>
<dbReference type="SUPFAM" id="SSF54736">
    <property type="entry name" value="ClpS-like"/>
    <property type="match status" value="1"/>
</dbReference>
<evidence type="ECO:0000256" key="2">
    <source>
        <dbReference type="ARBA" id="ARBA00022980"/>
    </source>
</evidence>
<evidence type="ECO:0000256" key="1">
    <source>
        <dbReference type="ARBA" id="ARBA00007197"/>
    </source>
</evidence>
<dbReference type="GO" id="GO:0022625">
    <property type="term" value="C:cytosolic large ribosomal subunit"/>
    <property type="evidence" value="ECO:0007669"/>
    <property type="project" value="TreeGrafter"/>
</dbReference>
<dbReference type="Gene3D" id="3.30.1390.10">
    <property type="match status" value="1"/>
</dbReference>
<dbReference type="GeneID" id="93795126"/>
<dbReference type="FunFam" id="1.20.5.710:FF:000002">
    <property type="entry name" value="50S ribosomal protein L7/L12"/>
    <property type="match status" value="1"/>
</dbReference>
<evidence type="ECO:0000313" key="9">
    <source>
        <dbReference type="EMBL" id="RZI04013.1"/>
    </source>
</evidence>
<dbReference type="RefSeq" id="WP_012664224.1">
    <property type="nucleotide sequence ID" value="NZ_CP015114.1"/>
</dbReference>
<protein>
    <recommendedName>
        <fullName evidence="5">Large ribosomal subunit protein bL12</fullName>
    </recommendedName>
</protein>
<proteinExistence type="inferred from homology"/>
<evidence type="ECO:0000256" key="4">
    <source>
        <dbReference type="ARBA" id="ARBA00062085"/>
    </source>
</evidence>
<dbReference type="OrthoDB" id="9811748at2"/>
<keyword evidence="2 5" id="KW-0689">Ribosomal protein</keyword>
<gene>
    <name evidence="5 8" type="primary">rplL</name>
    <name evidence="9" type="ORF">EIG99_02005</name>
    <name evidence="8" type="ORF">I6J05_11850</name>
</gene>
<evidence type="ECO:0000313" key="11">
    <source>
        <dbReference type="Proteomes" id="UP000595942"/>
    </source>
</evidence>
<dbReference type="PANTHER" id="PTHR45987">
    <property type="entry name" value="39S RIBOSOMAL PROTEIN L12"/>
    <property type="match status" value="1"/>
</dbReference>
<dbReference type="GeneID" id="93727546"/>
<dbReference type="HAMAP" id="MF_00368">
    <property type="entry name" value="Ribosomal_bL12"/>
    <property type="match status" value="1"/>
</dbReference>
<reference evidence="9 10" key="1">
    <citation type="submission" date="2018-11" db="EMBL/GenBank/DDBJ databases">
        <title>Genomic profiling of Staphylococcus species from a Poultry farm system in KwaZulu-Natal, South Africa.</title>
        <authorList>
            <person name="Amoako D.G."/>
            <person name="Somboro A.M."/>
            <person name="Abia A.L.K."/>
            <person name="Bester L.A."/>
            <person name="Essack S.Y."/>
        </authorList>
    </citation>
    <scope>NUCLEOTIDE SEQUENCE [LARGE SCALE GENOMIC DNA]</scope>
    <source>
        <strain evidence="9 10">SA11</strain>
    </source>
</reference>
<dbReference type="GO" id="GO:0003735">
    <property type="term" value="F:structural constituent of ribosome"/>
    <property type="evidence" value="ECO:0007669"/>
    <property type="project" value="InterPro"/>
</dbReference>
<comment type="subunit">
    <text evidence="5">Homodimer. Part of the ribosomal stalk of the 50S ribosomal subunit. Forms a multimeric L10(L12)X complex, where L10 forms an elongated spine to which 2 to 4 L12 dimers bind in a sequential fashion. Binds GTP-bound translation factors.</text>
</comment>
<dbReference type="CDD" id="cd00387">
    <property type="entry name" value="Ribosomal_L7_L12"/>
    <property type="match status" value="1"/>
</dbReference>
<dbReference type="SUPFAM" id="SSF48300">
    <property type="entry name" value="Ribosomal protein L7/12, oligomerisation (N-terminal) domain"/>
    <property type="match status" value="1"/>
</dbReference>
<dbReference type="PANTHER" id="PTHR45987:SF4">
    <property type="entry name" value="LARGE RIBOSOMAL SUBUNIT PROTEIN BL12M"/>
    <property type="match status" value="1"/>
</dbReference>
<dbReference type="EMBL" id="RQTE01000041">
    <property type="protein sequence ID" value="RZI04013.1"/>
    <property type="molecule type" value="Genomic_DNA"/>
</dbReference>
<accession>A0A143PAT1</accession>
<dbReference type="FunFam" id="3.30.1390.10:FF:000001">
    <property type="entry name" value="50S ribosomal protein L7/L12"/>
    <property type="match status" value="1"/>
</dbReference>
<keyword evidence="11" id="KW-1185">Reference proteome</keyword>
<feature type="domain" description="Large ribosomal subunit protein bL12 C-terminal" evidence="6">
    <location>
        <begin position="55"/>
        <end position="121"/>
    </location>
</feature>
<comment type="subunit">
    <text evidence="4">Homodimer. Part of the 50S ribosomal subunit; present in 4 copies per ribosome. Forms part of the ribosomal stalk which helps the ribosome interact with GTP-bound translation factors. Forms a pentameric L10(L12)2(L12)2 complex, where L10 forms an elongated spine to which 2 L12 dimers bind in a sequential fashion.</text>
</comment>
<name>A0A143PAT1_9STAP</name>
<evidence type="ECO:0000256" key="3">
    <source>
        <dbReference type="ARBA" id="ARBA00023274"/>
    </source>
</evidence>
<dbReference type="InterPro" id="IPR008932">
    <property type="entry name" value="Ribosomal_bL12_oligo"/>
</dbReference>
<dbReference type="NCBIfam" id="TIGR00855">
    <property type="entry name" value="L12"/>
    <property type="match status" value="1"/>
</dbReference>
<dbReference type="GO" id="GO:0006412">
    <property type="term" value="P:translation"/>
    <property type="evidence" value="ECO:0007669"/>
    <property type="project" value="UniProtKB-UniRule"/>
</dbReference>
<dbReference type="InterPro" id="IPR013823">
    <property type="entry name" value="Ribosomal_bL12_C"/>
</dbReference>
<feature type="domain" description="Large ribosomal subunit protein bL12 oligomerization" evidence="7">
    <location>
        <begin position="4"/>
        <end position="49"/>
    </location>
</feature>
<comment type="similarity">
    <text evidence="1 5">Belongs to the bacterial ribosomal protein bL12 family.</text>
</comment>
<dbReference type="GO" id="GO:0003729">
    <property type="term" value="F:mRNA binding"/>
    <property type="evidence" value="ECO:0007669"/>
    <property type="project" value="TreeGrafter"/>
</dbReference>
<reference evidence="8 11" key="2">
    <citation type="submission" date="2021-01" db="EMBL/GenBank/DDBJ databases">
        <title>FDA dAtabase for Regulatory Grade micrObial Sequences (FDA-ARGOS): Supporting development and validation of Infectious Disease Dx tests.</title>
        <authorList>
            <person name="Sproer C."/>
            <person name="Gronow S."/>
            <person name="Severitt S."/>
            <person name="Schroder I."/>
            <person name="Tallon L."/>
            <person name="Sadzewicz L."/>
            <person name="Zhao X."/>
            <person name="Boylan J."/>
            <person name="Ott S."/>
            <person name="Bowen H."/>
            <person name="Vavikolanu K."/>
            <person name="Mehta A."/>
            <person name="Aluvathingal J."/>
            <person name="Nadendla S."/>
            <person name="Lowell S."/>
            <person name="Myers T."/>
            <person name="Yan Y."/>
            <person name="Sichtig H."/>
        </authorList>
    </citation>
    <scope>NUCLEOTIDE SEQUENCE [LARGE SCALE GENOMIC DNA]</scope>
    <source>
        <strain evidence="8 11">FDAARGOS_1148</strain>
    </source>
</reference>
<dbReference type="Proteomes" id="UP000293854">
    <property type="component" value="Unassembled WGS sequence"/>
</dbReference>
<comment type="function">
    <text evidence="5">Forms part of the ribosomal stalk which helps the ribosome interact with GTP-bound translation factors. Is thus essential for accurate translation.</text>
</comment>
<dbReference type="InterPro" id="IPR036235">
    <property type="entry name" value="Ribosomal_bL12_oligo_N_sf"/>
</dbReference>
<evidence type="ECO:0000313" key="8">
    <source>
        <dbReference type="EMBL" id="QQS82556.1"/>
    </source>
</evidence>
<keyword evidence="3 5" id="KW-0687">Ribonucleoprotein</keyword>
<dbReference type="Pfam" id="PF16320">
    <property type="entry name" value="Ribosomal_L12_N"/>
    <property type="match status" value="1"/>
</dbReference>
<sequence length="121" mass="12632">MANQEQIIEAIKEMSVLELNDLVKAIEEEFGVTAAAPVAAAGAAGGGEAAEKTEFDVELTSAGSSKIKVVKAVKDATGLGLKDAKELVDNAPKVIKEALPKEEAEKLKEQLEEVGASVELK</sequence>
<dbReference type="AlphaFoldDB" id="A0A143PAT1"/>
<dbReference type="InterPro" id="IPR000206">
    <property type="entry name" value="Ribosomal_bL12"/>
</dbReference>
<dbReference type="EMBL" id="CP068073">
    <property type="protein sequence ID" value="QQS82556.1"/>
    <property type="molecule type" value="Genomic_DNA"/>
</dbReference>
<dbReference type="Pfam" id="PF00542">
    <property type="entry name" value="Ribosomal_L12"/>
    <property type="match status" value="1"/>
</dbReference>
<dbReference type="KEGG" id="scv:A4G25_06685"/>
<evidence type="ECO:0000259" key="7">
    <source>
        <dbReference type="Pfam" id="PF16320"/>
    </source>
</evidence>
<dbReference type="Proteomes" id="UP000595942">
    <property type="component" value="Chromosome"/>
</dbReference>
<evidence type="ECO:0000259" key="6">
    <source>
        <dbReference type="Pfam" id="PF00542"/>
    </source>
</evidence>
<dbReference type="Gene3D" id="1.20.5.710">
    <property type="entry name" value="Single helix bin"/>
    <property type="match status" value="1"/>
</dbReference>
<evidence type="ECO:0000313" key="10">
    <source>
        <dbReference type="Proteomes" id="UP000293854"/>
    </source>
</evidence>
<evidence type="ECO:0000256" key="5">
    <source>
        <dbReference type="HAMAP-Rule" id="MF_00368"/>
    </source>
</evidence>